<gene>
    <name evidence="1" type="ORF">SAMN05216382_1171</name>
</gene>
<evidence type="ECO:0000313" key="2">
    <source>
        <dbReference type="Proteomes" id="UP000199214"/>
    </source>
</evidence>
<dbReference type="Gene3D" id="1.25.40.10">
    <property type="entry name" value="Tetratricopeptide repeat domain"/>
    <property type="match status" value="1"/>
</dbReference>
<proteinExistence type="predicted"/>
<organism evidence="1 2">
    <name type="scientific">Sphingomonas palmae</name>
    <dbReference type="NCBI Taxonomy" id="1855283"/>
    <lineage>
        <taxon>Bacteria</taxon>
        <taxon>Pseudomonadati</taxon>
        <taxon>Pseudomonadota</taxon>
        <taxon>Alphaproteobacteria</taxon>
        <taxon>Sphingomonadales</taxon>
        <taxon>Sphingomonadaceae</taxon>
        <taxon>Sphingomonas</taxon>
    </lineage>
</organism>
<dbReference type="STRING" id="1855283.SAMN05216382_1171"/>
<dbReference type="InterPro" id="IPR011990">
    <property type="entry name" value="TPR-like_helical_dom_sf"/>
</dbReference>
<evidence type="ECO:0000313" key="1">
    <source>
        <dbReference type="EMBL" id="SEK95022.1"/>
    </source>
</evidence>
<accession>A0A1H7L7N9</accession>
<protein>
    <submittedName>
        <fullName evidence="1">Putative 2OG-Fe(II) oxygenase</fullName>
    </submittedName>
</protein>
<dbReference type="RefSeq" id="WP_093004274.1">
    <property type="nucleotide sequence ID" value="NZ_FNZZ01000002.1"/>
</dbReference>
<dbReference type="Proteomes" id="UP000199214">
    <property type="component" value="Unassembled WGS sequence"/>
</dbReference>
<dbReference type="Gene3D" id="2.60.120.620">
    <property type="entry name" value="q2cbj1_9rhob like domain"/>
    <property type="match status" value="1"/>
</dbReference>
<dbReference type="InterPro" id="IPR012668">
    <property type="entry name" value="CHP02466"/>
</dbReference>
<keyword evidence="2" id="KW-1185">Reference proteome</keyword>
<reference evidence="2" key="1">
    <citation type="submission" date="2016-10" db="EMBL/GenBank/DDBJ databases">
        <authorList>
            <person name="Varghese N."/>
            <person name="Submissions S."/>
        </authorList>
    </citation>
    <scope>NUCLEOTIDE SEQUENCE [LARGE SCALE GENOMIC DNA]</scope>
    <source>
        <strain evidence="2">JS21-1</strain>
    </source>
</reference>
<dbReference type="EMBL" id="FNZZ01000002">
    <property type="protein sequence ID" value="SEK95022.1"/>
    <property type="molecule type" value="Genomic_DNA"/>
</dbReference>
<dbReference type="AlphaFoldDB" id="A0A1H7L7N9"/>
<dbReference type="Pfam" id="PF13759">
    <property type="entry name" value="2OG-FeII_Oxy_5"/>
    <property type="match status" value="1"/>
</dbReference>
<dbReference type="SUPFAM" id="SSF48452">
    <property type="entry name" value="TPR-like"/>
    <property type="match status" value="1"/>
</dbReference>
<sequence length="517" mass="55980">MQAMSLPDQSRLAGGVLPFGGRAAAVLSPRDAAMLAEQALAHGGEERVVEQVAAAARRAGSDPRLWQWTALLHRALDDRRSALNAFATAARLAPNDVRIAHGLAQCRYEAGLPSLEQFDAALALAPFDGGLLLGRAAALFSAGEAARACDSLAQVLAQEPRWIDGQRELAHLLWLRGAGANAFAPLRRSIAAQPAEPAKWQLLLELLLQAKRYDDVLRTVSAARASLGDQPFVRASELAARAERGSLSADAEAFSTPEAASDSVMAVYHLRNLLRHGRVDHAARVIEPWLERPQSASFYPYSSLVWRLTGDPRHDWLDAQAGLVQQHDLSKVLPLDRLAAFLRDRHHAGGPHLNQSVNGGTQTEGMLLARIDPEIEQLREEIRACVRRYIDALPPADTRHPLLGSPRQTRPRFAGSWSVRLRGGGHHSSHVHPAGWISSALYINLPERTADEPAHAGWLAIGAPPAELGLDLAPTAMIEPQPGKLVLFPSTTWHGTMPFASGERLTVAFDIAYPAAP</sequence>
<dbReference type="OrthoDB" id="9783136at2"/>
<name>A0A1H7L7N9_9SPHN</name>